<dbReference type="NCBIfam" id="TIGR01013">
    <property type="entry name" value="2a58"/>
    <property type="match status" value="1"/>
</dbReference>
<feature type="transmembrane region" description="Helical" evidence="6">
    <location>
        <begin position="210"/>
        <end position="233"/>
    </location>
</feature>
<evidence type="ECO:0000256" key="4">
    <source>
        <dbReference type="ARBA" id="ARBA00022989"/>
    </source>
</evidence>
<keyword evidence="4 6" id="KW-1133">Transmembrane helix</keyword>
<reference evidence="8 9" key="1">
    <citation type="submission" date="2019-06" db="EMBL/GenBank/DDBJ databases">
        <title>The draft genome of Rhizobium smilacinae PTYR-5.</title>
        <authorList>
            <person name="Liu L."/>
            <person name="Li L."/>
            <person name="Zhang X."/>
        </authorList>
    </citation>
    <scope>NUCLEOTIDE SEQUENCE [LARGE SCALE GENOMIC DNA]</scope>
    <source>
        <strain evidence="8 9">PTYR-5</strain>
    </source>
</reference>
<keyword evidence="3 6" id="KW-0812">Transmembrane</keyword>
<dbReference type="SUPFAM" id="SSF109755">
    <property type="entry name" value="PhoU-like"/>
    <property type="match status" value="1"/>
</dbReference>
<dbReference type="PANTHER" id="PTHR10010">
    <property type="entry name" value="SOLUTE CARRIER FAMILY 34 SODIUM PHOSPHATE , MEMBER 2-RELATED"/>
    <property type="match status" value="1"/>
</dbReference>
<feature type="transmembrane region" description="Helical" evidence="6">
    <location>
        <begin position="48"/>
        <end position="72"/>
    </location>
</feature>
<feature type="domain" description="PhoU" evidence="7">
    <location>
        <begin position="342"/>
        <end position="420"/>
    </location>
</feature>
<comment type="caution">
    <text evidence="8">The sequence shown here is derived from an EMBL/GenBank/DDBJ whole genome shotgun (WGS) entry which is preliminary data.</text>
</comment>
<evidence type="ECO:0000256" key="5">
    <source>
        <dbReference type="ARBA" id="ARBA00023136"/>
    </source>
</evidence>
<sequence>MQSTLVVINILGAVALLLFGLAQVKEGVTRAFGARLRTGLANSTRSGLRSFLSGLVATIALQSSTATALMTASFAERGLVNPRMAQIVLLGANIGTAVTAWLVAAGTEVFAPLLLLVGVMLLRNGSAARKGLGTALIGIGLMLLSLQVLGMATEPMRQSPALAAFLNLLDSSWLVALLFSAALAFVSSSSLAIVILILSLASSGIASPGLIVVLILGANLGGAIPPVIATLASPPEARRITRGNLLVRTIGCALALPLAGIAAELLQSLPISPEKMPVDAHLAFNLLLALIAWPFGCLISDLMTRLIPDEPEKETGPQFLDPEELHDPVRALANATREVLGVGDQIERMLIRTENAFKHNDPAPLKEIALIERRVDRLQQDVKLYLSKLGQQGLNDENARRSIAIIDYAINLEHMGDIIEKGLCDQLGKKIAKGLKFSDDGYKELADLFDLTIDNLRTAQTVFVTGDVNLARRLMEIKVDVRRLEKRSAEKHLERLRDGKLESLQTSSVHLDMLRDLKRINAHIVSVAHPILDESGSLIESRLRQLDQRS</sequence>
<evidence type="ECO:0000256" key="3">
    <source>
        <dbReference type="ARBA" id="ARBA00022692"/>
    </source>
</evidence>
<evidence type="ECO:0000313" key="9">
    <source>
        <dbReference type="Proteomes" id="UP000311605"/>
    </source>
</evidence>
<evidence type="ECO:0000313" key="8">
    <source>
        <dbReference type="EMBL" id="TNM62985.1"/>
    </source>
</evidence>
<dbReference type="PANTHER" id="PTHR10010:SF46">
    <property type="entry name" value="SODIUM-DEPENDENT PHOSPHATE TRANSPORT PROTEIN 2B"/>
    <property type="match status" value="1"/>
</dbReference>
<keyword evidence="9" id="KW-1185">Reference proteome</keyword>
<dbReference type="Gene3D" id="1.20.58.220">
    <property type="entry name" value="Phosphate transport system protein phou homolog 2, domain 2"/>
    <property type="match status" value="1"/>
</dbReference>
<name>A0A5C4XHH9_9HYPH</name>
<keyword evidence="5 6" id="KW-0472">Membrane</keyword>
<dbReference type="RefSeq" id="WP_139677477.1">
    <property type="nucleotide sequence ID" value="NZ_VDMN01000003.1"/>
</dbReference>
<dbReference type="NCBIfam" id="NF037997">
    <property type="entry name" value="Na_Pi_symport"/>
    <property type="match status" value="1"/>
</dbReference>
<dbReference type="GO" id="GO:0005436">
    <property type="term" value="F:sodium:phosphate symporter activity"/>
    <property type="evidence" value="ECO:0007669"/>
    <property type="project" value="InterPro"/>
</dbReference>
<dbReference type="InterPro" id="IPR026022">
    <property type="entry name" value="PhoU_dom"/>
</dbReference>
<feature type="transmembrane region" description="Helical" evidence="6">
    <location>
        <begin position="245"/>
        <end position="266"/>
    </location>
</feature>
<feature type="domain" description="PhoU" evidence="7">
    <location>
        <begin position="446"/>
        <end position="529"/>
    </location>
</feature>
<dbReference type="AlphaFoldDB" id="A0A5C4XHH9"/>
<dbReference type="OrthoDB" id="5778511at2"/>
<dbReference type="Pfam" id="PF01895">
    <property type="entry name" value="PhoU"/>
    <property type="match status" value="2"/>
</dbReference>
<dbReference type="InterPro" id="IPR003841">
    <property type="entry name" value="Na/Pi_transpt"/>
</dbReference>
<gene>
    <name evidence="8" type="ORF">FHP24_17375</name>
</gene>
<evidence type="ECO:0000256" key="1">
    <source>
        <dbReference type="ARBA" id="ARBA00004651"/>
    </source>
</evidence>
<feature type="transmembrane region" description="Helical" evidence="6">
    <location>
        <begin position="173"/>
        <end position="198"/>
    </location>
</feature>
<feature type="transmembrane region" description="Helical" evidence="6">
    <location>
        <begin position="84"/>
        <end position="103"/>
    </location>
</feature>
<dbReference type="GO" id="GO:0005886">
    <property type="term" value="C:plasma membrane"/>
    <property type="evidence" value="ECO:0007669"/>
    <property type="project" value="UniProtKB-SubCell"/>
</dbReference>
<proteinExistence type="predicted"/>
<comment type="subcellular location">
    <subcellularLocation>
        <location evidence="1">Cell membrane</location>
        <topology evidence="1">Multi-pass membrane protein</topology>
    </subcellularLocation>
</comment>
<accession>A0A5C4XHH9</accession>
<protein>
    <submittedName>
        <fullName evidence="8">Na/Pi cotransporter family protein</fullName>
    </submittedName>
</protein>
<dbReference type="Pfam" id="PF02690">
    <property type="entry name" value="Na_Pi_cotrans"/>
    <property type="match status" value="1"/>
</dbReference>
<feature type="transmembrane region" description="Helical" evidence="6">
    <location>
        <begin position="132"/>
        <end position="153"/>
    </location>
</feature>
<evidence type="ECO:0000259" key="7">
    <source>
        <dbReference type="Pfam" id="PF01895"/>
    </source>
</evidence>
<feature type="transmembrane region" description="Helical" evidence="6">
    <location>
        <begin position="278"/>
        <end position="296"/>
    </location>
</feature>
<dbReference type="InterPro" id="IPR038078">
    <property type="entry name" value="PhoU-like_sf"/>
</dbReference>
<dbReference type="Proteomes" id="UP000311605">
    <property type="component" value="Unassembled WGS sequence"/>
</dbReference>
<dbReference type="GO" id="GO:0044341">
    <property type="term" value="P:sodium-dependent phosphate transport"/>
    <property type="evidence" value="ECO:0007669"/>
    <property type="project" value="InterPro"/>
</dbReference>
<keyword evidence="2" id="KW-1003">Cell membrane</keyword>
<evidence type="ECO:0000256" key="2">
    <source>
        <dbReference type="ARBA" id="ARBA00022475"/>
    </source>
</evidence>
<evidence type="ECO:0000256" key="6">
    <source>
        <dbReference type="SAM" id="Phobius"/>
    </source>
</evidence>
<dbReference type="EMBL" id="VDMN01000003">
    <property type="protein sequence ID" value="TNM62985.1"/>
    <property type="molecule type" value="Genomic_DNA"/>
</dbReference>
<organism evidence="8 9">
    <name type="scientific">Aliirhizobium smilacinae</name>
    <dbReference type="NCBI Taxonomy" id="1395944"/>
    <lineage>
        <taxon>Bacteria</taxon>
        <taxon>Pseudomonadati</taxon>
        <taxon>Pseudomonadota</taxon>
        <taxon>Alphaproteobacteria</taxon>
        <taxon>Hyphomicrobiales</taxon>
        <taxon>Rhizobiaceae</taxon>
        <taxon>Aliirhizobium</taxon>
    </lineage>
</organism>